<feature type="chain" id="PRO_5038799965" description="Lipoprotein" evidence="1">
    <location>
        <begin position="27"/>
        <end position="139"/>
    </location>
</feature>
<reference evidence="2" key="1">
    <citation type="journal article" date="2014" name="Int. J. Syst. Evol. Microbiol.">
        <title>Complete genome sequence of Corynebacterium casei LMG S-19264T (=DSM 44701T), isolated from a smear-ripened cheese.</title>
        <authorList>
            <consortium name="US DOE Joint Genome Institute (JGI-PGF)"/>
            <person name="Walter F."/>
            <person name="Albersmeier A."/>
            <person name="Kalinowski J."/>
            <person name="Ruckert C."/>
        </authorList>
    </citation>
    <scope>NUCLEOTIDE SEQUENCE</scope>
    <source>
        <strain evidence="2">CGMCC 4.7278</strain>
    </source>
</reference>
<name>A0A917QNS5_9NOCA</name>
<keyword evidence="3" id="KW-1185">Reference proteome</keyword>
<evidence type="ECO:0000256" key="1">
    <source>
        <dbReference type="SAM" id="SignalP"/>
    </source>
</evidence>
<reference evidence="2" key="2">
    <citation type="submission" date="2020-09" db="EMBL/GenBank/DDBJ databases">
        <authorList>
            <person name="Sun Q."/>
            <person name="Zhou Y."/>
        </authorList>
    </citation>
    <scope>NUCLEOTIDE SEQUENCE</scope>
    <source>
        <strain evidence="2">CGMCC 4.7278</strain>
    </source>
</reference>
<evidence type="ECO:0000313" key="2">
    <source>
        <dbReference type="EMBL" id="GGK61413.1"/>
    </source>
</evidence>
<evidence type="ECO:0008006" key="4">
    <source>
        <dbReference type="Google" id="ProtNLM"/>
    </source>
</evidence>
<sequence length="139" mass="14349">MSPRCWYGRTTLAAAAVVVGLTGCSAQTVDPGSAAPSSAPSVSVSPTAPALVISDAAATGLCDMFRPELSNFRVQGPSLGRLSYNLMVQDWAFRNGGINGQVLADKAVIDRVTTKSCADVRSEMLTSLDLPTLAAGLAF</sequence>
<evidence type="ECO:0000313" key="3">
    <source>
        <dbReference type="Proteomes" id="UP000612956"/>
    </source>
</evidence>
<keyword evidence="1" id="KW-0732">Signal</keyword>
<dbReference type="RefSeq" id="WP_229684100.1">
    <property type="nucleotide sequence ID" value="NZ_BMMW01000004.1"/>
</dbReference>
<dbReference type="Proteomes" id="UP000612956">
    <property type="component" value="Unassembled WGS sequence"/>
</dbReference>
<gene>
    <name evidence="2" type="ORF">GCM10011591_37170</name>
</gene>
<organism evidence="2 3">
    <name type="scientific">Nocardia camponoti</name>
    <dbReference type="NCBI Taxonomy" id="1616106"/>
    <lineage>
        <taxon>Bacteria</taxon>
        <taxon>Bacillati</taxon>
        <taxon>Actinomycetota</taxon>
        <taxon>Actinomycetes</taxon>
        <taxon>Mycobacteriales</taxon>
        <taxon>Nocardiaceae</taxon>
        <taxon>Nocardia</taxon>
    </lineage>
</organism>
<comment type="caution">
    <text evidence="2">The sequence shown here is derived from an EMBL/GenBank/DDBJ whole genome shotgun (WGS) entry which is preliminary data.</text>
</comment>
<accession>A0A917QNS5</accession>
<dbReference type="EMBL" id="BMMW01000004">
    <property type="protein sequence ID" value="GGK61413.1"/>
    <property type="molecule type" value="Genomic_DNA"/>
</dbReference>
<proteinExistence type="predicted"/>
<protein>
    <recommendedName>
        <fullName evidence="4">Lipoprotein</fullName>
    </recommendedName>
</protein>
<dbReference type="AlphaFoldDB" id="A0A917QNS5"/>
<feature type="signal peptide" evidence="1">
    <location>
        <begin position="1"/>
        <end position="26"/>
    </location>
</feature>
<dbReference type="PROSITE" id="PS51257">
    <property type="entry name" value="PROKAR_LIPOPROTEIN"/>
    <property type="match status" value="1"/>
</dbReference>